<dbReference type="EMBL" id="AAUX01000001">
    <property type="protein sequence ID" value="EAV46590.1"/>
    <property type="molecule type" value="Genomic_DNA"/>
</dbReference>
<accession>A0P4Y0</accession>
<comment type="caution">
    <text evidence="2">The sequence shown here is derived from an EMBL/GenBank/DDBJ whole genome shotgun (WGS) entry which is preliminary data.</text>
</comment>
<keyword evidence="1" id="KW-0812">Transmembrane</keyword>
<evidence type="ECO:0008006" key="4">
    <source>
        <dbReference type="Google" id="ProtNLM"/>
    </source>
</evidence>
<evidence type="ECO:0000313" key="2">
    <source>
        <dbReference type="EMBL" id="EAV46590.1"/>
    </source>
</evidence>
<protein>
    <recommendedName>
        <fullName evidence="4">DUF3147 family protein</fullName>
    </recommendedName>
</protein>
<feature type="transmembrane region" description="Helical" evidence="1">
    <location>
        <begin position="26"/>
        <end position="46"/>
    </location>
</feature>
<sequence>MAFFVKLIIAVIVIMAASELSKRSVTLAAILLAMPIVLFTSFTIIWEETHDPQIISRLTHETLMFILPVIPFLFLFSWLLKANLNYYLSLSISCIGIALATLIVQKFFH</sequence>
<evidence type="ECO:0000256" key="1">
    <source>
        <dbReference type="SAM" id="Phobius"/>
    </source>
</evidence>
<name>A0P4Y0_9PROT</name>
<dbReference type="AlphaFoldDB" id="A0P4Y0"/>
<evidence type="ECO:0000313" key="3">
    <source>
        <dbReference type="Proteomes" id="UP000054262"/>
    </source>
</evidence>
<feature type="transmembrane region" description="Helical" evidence="1">
    <location>
        <begin position="86"/>
        <end position="104"/>
    </location>
</feature>
<reference evidence="2 3" key="1">
    <citation type="submission" date="2006-11" db="EMBL/GenBank/DDBJ databases">
        <authorList>
            <person name="Giovannoni S."/>
            <person name="Vergin K."/>
            <person name="Ferriera S."/>
            <person name="Johnson J."/>
            <person name="Kravitz S."/>
            <person name="Beeson K."/>
            <person name="Sutton G."/>
            <person name="Rogers Y.-H."/>
            <person name="Friedman R."/>
            <person name="Frazier M."/>
            <person name="Venter J.C."/>
        </authorList>
    </citation>
    <scope>NUCLEOTIDE SEQUENCE [LARGE SCALE GENOMIC DNA]</scope>
    <source>
        <strain evidence="2 3">HTCC2181</strain>
    </source>
</reference>
<keyword evidence="3" id="KW-1185">Reference proteome</keyword>
<organism evidence="2 3">
    <name type="scientific">Methylophilales bacterium HTCC2181</name>
    <dbReference type="NCBI Taxonomy" id="383631"/>
    <lineage>
        <taxon>Bacteria</taxon>
        <taxon>Pseudomonadati</taxon>
        <taxon>Pseudomonadota</taxon>
        <taxon>Betaproteobacteria</taxon>
        <taxon>Nitrosomonadales</taxon>
        <taxon>OM43 clade</taxon>
    </lineage>
</organism>
<proteinExistence type="predicted"/>
<dbReference type="OrthoDB" id="47473at2"/>
<keyword evidence="1" id="KW-0472">Membrane</keyword>
<feature type="transmembrane region" description="Helical" evidence="1">
    <location>
        <begin position="58"/>
        <end position="80"/>
    </location>
</feature>
<dbReference type="Proteomes" id="UP000054262">
    <property type="component" value="Unassembled WGS sequence"/>
</dbReference>
<keyword evidence="1" id="KW-1133">Transmembrane helix</keyword>
<gene>
    <name evidence="2" type="ORF">MB2181_00915</name>
</gene>